<evidence type="ECO:0008006" key="4">
    <source>
        <dbReference type="Google" id="ProtNLM"/>
    </source>
</evidence>
<dbReference type="SUPFAM" id="SSF54427">
    <property type="entry name" value="NTF2-like"/>
    <property type="match status" value="1"/>
</dbReference>
<comment type="caution">
    <text evidence="2">The sequence shown here is derived from an EMBL/GenBank/DDBJ whole genome shotgun (WGS) entry which is preliminary data.</text>
</comment>
<sequence>MIRFLNTFLKNSLPFFCLTIFISPTAVAQKTNGTVSSLIRMEAYFNQLVEKEGINQAFIDVAGRRGVVFRPNALNIIDFYSKQKPINAKLSWKPELAMISKSGYFGFTTGLYTFEDSLKTQYGHYISVWKAGKNKKWKLELDAGIGHPKPGATILPQFVDPVNYEYSKLLGPKKIKMREDIVYTTDFLFGKSLKETGNKHFKEFYAPDVRLYFPGEQPILGLKNAVAFIDNKNQHVISYPTFTDRAISGDIAYTNGKASIGALKYNYVRIWRIGDDMKWYVIVDMYMKE</sequence>
<keyword evidence="3" id="KW-1185">Reference proteome</keyword>
<evidence type="ECO:0000313" key="2">
    <source>
        <dbReference type="EMBL" id="RKD19076.1"/>
    </source>
</evidence>
<evidence type="ECO:0000313" key="3">
    <source>
        <dbReference type="Proteomes" id="UP000283433"/>
    </source>
</evidence>
<keyword evidence="1" id="KW-0732">Signal</keyword>
<dbReference type="Gene3D" id="3.10.450.50">
    <property type="match status" value="2"/>
</dbReference>
<organism evidence="2 3">
    <name type="scientific">Pelobium manganitolerans</name>
    <dbReference type="NCBI Taxonomy" id="1842495"/>
    <lineage>
        <taxon>Bacteria</taxon>
        <taxon>Pseudomonadati</taxon>
        <taxon>Bacteroidota</taxon>
        <taxon>Sphingobacteriia</taxon>
        <taxon>Sphingobacteriales</taxon>
        <taxon>Sphingobacteriaceae</taxon>
        <taxon>Pelobium</taxon>
    </lineage>
</organism>
<dbReference type="Proteomes" id="UP000283433">
    <property type="component" value="Unassembled WGS sequence"/>
</dbReference>
<feature type="signal peptide" evidence="1">
    <location>
        <begin position="1"/>
        <end position="28"/>
    </location>
</feature>
<dbReference type="EMBL" id="MBTA01000003">
    <property type="protein sequence ID" value="RKD19076.1"/>
    <property type="molecule type" value="Genomic_DNA"/>
</dbReference>
<feature type="chain" id="PRO_5019044404" description="DUF4440 domain-containing protein" evidence="1">
    <location>
        <begin position="29"/>
        <end position="289"/>
    </location>
</feature>
<evidence type="ECO:0000256" key="1">
    <source>
        <dbReference type="SAM" id="SignalP"/>
    </source>
</evidence>
<dbReference type="AlphaFoldDB" id="A0A419SA66"/>
<reference evidence="2 3" key="1">
    <citation type="submission" date="2016-07" db="EMBL/GenBank/DDBJ databases">
        <title>Genome of Pelobium manganitolerans.</title>
        <authorList>
            <person name="Wu S."/>
            <person name="Wang G."/>
        </authorList>
    </citation>
    <scope>NUCLEOTIDE SEQUENCE [LARGE SCALE GENOMIC DNA]</scope>
    <source>
        <strain evidence="2 3">YS-25</strain>
    </source>
</reference>
<proteinExistence type="predicted"/>
<name>A0A419SA66_9SPHI</name>
<accession>A0A419SA66</accession>
<protein>
    <recommendedName>
        <fullName evidence="4">DUF4440 domain-containing protein</fullName>
    </recommendedName>
</protein>
<dbReference type="InterPro" id="IPR032710">
    <property type="entry name" value="NTF2-like_dom_sf"/>
</dbReference>
<gene>
    <name evidence="2" type="ORF">BCY91_14485</name>
</gene>